<dbReference type="STRING" id="1888891.DSOL_5079"/>
<sequence>MIGYYCPECGEIYMFDEYPKLDSHNEDLERLRNEYAKK</sequence>
<dbReference type="AlphaFoldDB" id="A0A1Q8QG07"/>
<keyword evidence="2" id="KW-1185">Reference proteome</keyword>
<dbReference type="EMBL" id="MLBF01000083">
    <property type="protein sequence ID" value="OLN26251.1"/>
    <property type="molecule type" value="Genomic_DNA"/>
</dbReference>
<comment type="caution">
    <text evidence="1">The sequence shown here is derived from an EMBL/GenBank/DDBJ whole genome shotgun (WGS) entry which is preliminary data.</text>
</comment>
<accession>A0A1Q8QG07</accession>
<gene>
    <name evidence="1" type="ORF">DSOL_5079</name>
</gene>
<evidence type="ECO:0008006" key="3">
    <source>
        <dbReference type="Google" id="ProtNLM"/>
    </source>
</evidence>
<evidence type="ECO:0000313" key="1">
    <source>
        <dbReference type="EMBL" id="OLN26251.1"/>
    </source>
</evidence>
<protein>
    <recommendedName>
        <fullName evidence="3">C2H2-type domain-containing protein</fullName>
    </recommendedName>
</protein>
<evidence type="ECO:0000313" key="2">
    <source>
        <dbReference type="Proteomes" id="UP000186102"/>
    </source>
</evidence>
<name>A0A1Q8QG07_9FIRM</name>
<proteinExistence type="predicted"/>
<reference evidence="1 2" key="1">
    <citation type="submission" date="2016-09" db="EMBL/GenBank/DDBJ databases">
        <title>Complete genome of Desulfosporosinus sp. OL.</title>
        <authorList>
            <person name="Mardanov A."/>
            <person name="Beletsky A."/>
            <person name="Panova A."/>
            <person name="Karnachuk O."/>
            <person name="Ravin N."/>
        </authorList>
    </citation>
    <scope>NUCLEOTIDE SEQUENCE [LARGE SCALE GENOMIC DNA]</scope>
    <source>
        <strain evidence="1 2">OL</strain>
    </source>
</reference>
<dbReference type="Proteomes" id="UP000186102">
    <property type="component" value="Unassembled WGS sequence"/>
</dbReference>
<organism evidence="1 2">
    <name type="scientific">Desulfosporosinus metallidurans</name>
    <dbReference type="NCBI Taxonomy" id="1888891"/>
    <lineage>
        <taxon>Bacteria</taxon>
        <taxon>Bacillati</taxon>
        <taxon>Bacillota</taxon>
        <taxon>Clostridia</taxon>
        <taxon>Eubacteriales</taxon>
        <taxon>Desulfitobacteriaceae</taxon>
        <taxon>Desulfosporosinus</taxon>
    </lineage>
</organism>